<dbReference type="InterPro" id="IPR000873">
    <property type="entry name" value="AMP-dep_synth/lig_dom"/>
</dbReference>
<evidence type="ECO:0000256" key="4">
    <source>
        <dbReference type="SAM" id="MobiDB-lite"/>
    </source>
</evidence>
<dbReference type="Pfam" id="PF00501">
    <property type="entry name" value="AMP-binding"/>
    <property type="match status" value="1"/>
</dbReference>
<reference evidence="6" key="1">
    <citation type="journal article" date="2014" name="Int. J. Syst. Evol. Microbiol.">
        <title>Complete genome sequence of Corynebacterium casei LMG S-19264T (=DSM 44701T), isolated from a smear-ripened cheese.</title>
        <authorList>
            <consortium name="US DOE Joint Genome Institute (JGI-PGF)"/>
            <person name="Walter F."/>
            <person name="Albersmeier A."/>
            <person name="Kalinowski J."/>
            <person name="Ruckert C."/>
        </authorList>
    </citation>
    <scope>NUCLEOTIDE SEQUENCE</scope>
    <source>
        <strain evidence="6">CGMCC 1.12827</strain>
    </source>
</reference>
<dbReference type="Gene3D" id="3.30.300.30">
    <property type="match status" value="1"/>
</dbReference>
<dbReference type="Proteomes" id="UP000621454">
    <property type="component" value="Unassembled WGS sequence"/>
</dbReference>
<dbReference type="RefSeq" id="WP_188587640.1">
    <property type="nucleotide sequence ID" value="NZ_BMGC01000030.1"/>
</dbReference>
<dbReference type="PROSITE" id="PS50075">
    <property type="entry name" value="CARRIER"/>
    <property type="match status" value="1"/>
</dbReference>
<dbReference type="InterPro" id="IPR042099">
    <property type="entry name" value="ANL_N_sf"/>
</dbReference>
<dbReference type="InterPro" id="IPR036736">
    <property type="entry name" value="ACP-like_sf"/>
</dbReference>
<dbReference type="GO" id="GO:0003824">
    <property type="term" value="F:catalytic activity"/>
    <property type="evidence" value="ECO:0007669"/>
    <property type="project" value="InterPro"/>
</dbReference>
<dbReference type="InterPro" id="IPR020845">
    <property type="entry name" value="AMP-binding_CS"/>
</dbReference>
<gene>
    <name evidence="6" type="primary">mbtF</name>
    <name evidence="6" type="ORF">GCM10011489_32090</name>
</gene>
<dbReference type="Pfam" id="PF00550">
    <property type="entry name" value="PP-binding"/>
    <property type="match status" value="1"/>
</dbReference>
<keyword evidence="3" id="KW-0597">Phosphoprotein</keyword>
<dbReference type="Pfam" id="PF00668">
    <property type="entry name" value="Condensation"/>
    <property type="match status" value="2"/>
</dbReference>
<dbReference type="Gene3D" id="3.40.50.12780">
    <property type="entry name" value="N-terminal domain of ligase-like"/>
    <property type="match status" value="1"/>
</dbReference>
<evidence type="ECO:0000256" key="2">
    <source>
        <dbReference type="ARBA" id="ARBA00022450"/>
    </source>
</evidence>
<dbReference type="InterPro" id="IPR006162">
    <property type="entry name" value="Ppantetheine_attach_site"/>
</dbReference>
<feature type="domain" description="Carrier" evidence="5">
    <location>
        <begin position="971"/>
        <end position="1050"/>
    </location>
</feature>
<comment type="caution">
    <text evidence="6">The sequence shown here is derived from an EMBL/GenBank/DDBJ whole genome shotgun (WGS) entry which is preliminary data.</text>
</comment>
<dbReference type="GO" id="GO:0008610">
    <property type="term" value="P:lipid biosynthetic process"/>
    <property type="evidence" value="ECO:0007669"/>
    <property type="project" value="UniProtKB-ARBA"/>
</dbReference>
<dbReference type="PROSITE" id="PS00455">
    <property type="entry name" value="AMP_BINDING"/>
    <property type="match status" value="1"/>
</dbReference>
<keyword evidence="7" id="KW-1185">Reference proteome</keyword>
<dbReference type="PANTHER" id="PTHR45527">
    <property type="entry name" value="NONRIBOSOMAL PEPTIDE SYNTHETASE"/>
    <property type="match status" value="1"/>
</dbReference>
<dbReference type="PANTHER" id="PTHR45527:SF1">
    <property type="entry name" value="FATTY ACID SYNTHASE"/>
    <property type="match status" value="1"/>
</dbReference>
<dbReference type="Gene3D" id="1.10.1200.10">
    <property type="entry name" value="ACP-like"/>
    <property type="match status" value="1"/>
</dbReference>
<evidence type="ECO:0000259" key="5">
    <source>
        <dbReference type="PROSITE" id="PS50075"/>
    </source>
</evidence>
<dbReference type="CDD" id="cd05930">
    <property type="entry name" value="A_NRPS"/>
    <property type="match status" value="1"/>
</dbReference>
<dbReference type="GO" id="GO:0031177">
    <property type="term" value="F:phosphopantetheine binding"/>
    <property type="evidence" value="ECO:0007669"/>
    <property type="project" value="TreeGrafter"/>
</dbReference>
<evidence type="ECO:0000256" key="1">
    <source>
        <dbReference type="ARBA" id="ARBA00001957"/>
    </source>
</evidence>
<dbReference type="GO" id="GO:0043041">
    <property type="term" value="P:amino acid activation for nonribosomal peptide biosynthetic process"/>
    <property type="evidence" value="ECO:0007669"/>
    <property type="project" value="TreeGrafter"/>
</dbReference>
<dbReference type="EMBL" id="BMGC01000030">
    <property type="protein sequence ID" value="GGB42113.1"/>
    <property type="molecule type" value="Genomic_DNA"/>
</dbReference>
<organism evidence="6 7">
    <name type="scientific">Gordonia jinhuaensis</name>
    <dbReference type="NCBI Taxonomy" id="1517702"/>
    <lineage>
        <taxon>Bacteria</taxon>
        <taxon>Bacillati</taxon>
        <taxon>Actinomycetota</taxon>
        <taxon>Actinomycetes</taxon>
        <taxon>Mycobacteriales</taxon>
        <taxon>Gordoniaceae</taxon>
        <taxon>Gordonia</taxon>
    </lineage>
</organism>
<dbReference type="Gene3D" id="3.30.559.30">
    <property type="entry name" value="Nonribosomal peptide synthetase, condensation domain"/>
    <property type="match status" value="1"/>
</dbReference>
<evidence type="ECO:0000313" key="6">
    <source>
        <dbReference type="EMBL" id="GGB42113.1"/>
    </source>
</evidence>
<dbReference type="InterPro" id="IPR045851">
    <property type="entry name" value="AMP-bd_C_sf"/>
</dbReference>
<feature type="region of interest" description="Disordered" evidence="4">
    <location>
        <begin position="955"/>
        <end position="976"/>
    </location>
</feature>
<evidence type="ECO:0000256" key="3">
    <source>
        <dbReference type="ARBA" id="ARBA00022553"/>
    </source>
</evidence>
<dbReference type="PROSITE" id="PS00012">
    <property type="entry name" value="PHOSPHOPANTETHEINE"/>
    <property type="match status" value="1"/>
</dbReference>
<evidence type="ECO:0000313" key="7">
    <source>
        <dbReference type="Proteomes" id="UP000621454"/>
    </source>
</evidence>
<dbReference type="SUPFAM" id="SSF52777">
    <property type="entry name" value="CoA-dependent acyltransferases"/>
    <property type="match status" value="4"/>
</dbReference>
<accession>A0A916TEP9</accession>
<feature type="region of interest" description="Disordered" evidence="4">
    <location>
        <begin position="1216"/>
        <end position="1256"/>
    </location>
</feature>
<dbReference type="InterPro" id="IPR023213">
    <property type="entry name" value="CAT-like_dom_sf"/>
</dbReference>
<dbReference type="GO" id="GO:0044550">
    <property type="term" value="P:secondary metabolite biosynthetic process"/>
    <property type="evidence" value="ECO:0007669"/>
    <property type="project" value="TreeGrafter"/>
</dbReference>
<feature type="compositionally biased region" description="Low complexity" evidence="4">
    <location>
        <begin position="955"/>
        <end position="967"/>
    </location>
</feature>
<dbReference type="Gene3D" id="3.30.559.10">
    <property type="entry name" value="Chloramphenicol acetyltransferase-like domain"/>
    <property type="match status" value="2"/>
</dbReference>
<reference evidence="6" key="2">
    <citation type="submission" date="2020-09" db="EMBL/GenBank/DDBJ databases">
        <authorList>
            <person name="Sun Q."/>
            <person name="Zhou Y."/>
        </authorList>
    </citation>
    <scope>NUCLEOTIDE SEQUENCE</scope>
    <source>
        <strain evidence="6">CGMCC 1.12827</strain>
    </source>
</reference>
<keyword evidence="2" id="KW-0596">Phosphopantetheine</keyword>
<protein>
    <submittedName>
        <fullName evidence="6">Non-ribosomal peptide synthetase</fullName>
    </submittedName>
</protein>
<dbReference type="InterPro" id="IPR001242">
    <property type="entry name" value="Condensation_dom"/>
</dbReference>
<name>A0A916TEP9_9ACTN</name>
<proteinExistence type="predicted"/>
<sequence length="1458" mass="155347">MSIVDVIAATALQEGLYALAGMDETADDPYVIGFLADLDGPVDLELLKRSMAAVIDRHPHLRGAFFSTDLPHPVLVVPDRADLDWTVVTTPASDTELEELAEATRRRRFDLHRGPLIRATIAARRGGGYRFICVAHHTIIDGWSLPIFVREMLSAYVSGGSVAGWPPARPYRDHVALLRARDHQTSENVWRSYVEGLDAPTLVAETTPSRVELPTSVDRRLTREQSAQVIAFARSIGVTVNTLTQVAWALILRGLTGADDVVYGATSSGRPDDLPGAADMIGLFITTLPVRIDLADIDDGDVAQVCRRVQRDAVAMRAHDQVGLAQITAMSGHSVLFDTLLVFQNAPRGMIGEAFTAPDGMRVTPIDLTSLTHYPLTVVPYIDDGVLATTVEMRPDMGVWFDAAELAERVLWVTLALSRVASIDDIDLLLPGEPAAITAPDGLPDNTSGDWSLVGQALALVAARHPDRTAVIAGRESITFAGLDSRVEMMAARLRAAGVRAGDAVTLLCPRDISWFVALFAVARVGAVAVFTEVNTPAARLSSMVSRTASVAVVSTEQTVHLAAQIAGDAQVLVDEPDGADTDLREDRLSSTGDEMSADAPLYIVFTSGTTGEPKGVVGTHRGIRELWADHDRRVYRRLVDAGAPQPLTVGHAWSTGFDAAWQPTLALLSGHTVAMFGDEVRHDPLLLVGEIERLGVDMMETSPSMLPSLIDAGLFRRDVSGQEHALLRGLGLGGEAVDSGMWRRIQQLHGTVGFNFYGPTETTVDAVSVVIDDAPVPLIGRPVAGLSAHVLDDRLKPVPRGGVGELYLSGPQVAVGYLDDPAQTAQRFVGVDGGLRAYRTGDVVRRLPDDRLAYHGRSDAQVKIRGFRVEPGELVAALRGLSRVADAAVVVTTNSAGAKQLSAFVVSASTGVDLSAIRRELAEIVPRHLIPASLAAVSAIPMTPNGKVDSAALRAQAQAAPQTSPQRNEAPETDTEKLVHGVVATMLGSEIGVTTDLLDAGLDSITAMRLAAAIRSGDAIRSSGVVVSARMVAGATTIRDLAAMLDSMRDVDVQAESADTYGSQVAGPTPVTPTPVMAQLLDGGRYRRFAQHNLIALPDDVTPQHLATILRGVAQVHPMLRSRVTDGALLAGATPELDVEVALAGPDTALADVVAATVGRLDPATAAMVAATQITATGRGGLLLLAVHHLAVDAVSWQILLEDIATVAAGATPAGEAQSYADWSATRAGETETVDERPDLRPLGSRPTDPTVDTHGDQVIDWISCDQQTTEALLEHHRDVEAMLREAVALMAGSWWSQTPPAQVTISTERHGRNTDPGSGALDRTVGWFTRAHTVAVDLDGTESRGRERPVAGPGQVELNYLGRIDQLAAVVGEGVWVPVLDPDVVRELNVVTEPELALDHEVELVVAVAPGPVLVTGMRVNARTFDESERTRLSRLWAESLHRMAVRSPGALVKVR</sequence>
<dbReference type="SUPFAM" id="SSF56801">
    <property type="entry name" value="Acetyl-CoA synthetase-like"/>
    <property type="match status" value="1"/>
</dbReference>
<dbReference type="SUPFAM" id="SSF47336">
    <property type="entry name" value="ACP-like"/>
    <property type="match status" value="1"/>
</dbReference>
<comment type="cofactor">
    <cofactor evidence="1">
        <name>pantetheine 4'-phosphate</name>
        <dbReference type="ChEBI" id="CHEBI:47942"/>
    </cofactor>
</comment>
<dbReference type="GO" id="GO:0005829">
    <property type="term" value="C:cytosol"/>
    <property type="evidence" value="ECO:0007669"/>
    <property type="project" value="TreeGrafter"/>
</dbReference>
<dbReference type="InterPro" id="IPR009081">
    <property type="entry name" value="PP-bd_ACP"/>
</dbReference>